<keyword evidence="5" id="KW-0539">Nucleus</keyword>
<dbReference type="InterPro" id="IPR015300">
    <property type="entry name" value="DNA-bd_pseudobarrel_sf"/>
</dbReference>
<dbReference type="CDD" id="cd10017">
    <property type="entry name" value="B3_DNA"/>
    <property type="match status" value="1"/>
</dbReference>
<evidence type="ECO:0000313" key="7">
    <source>
        <dbReference type="Proteomes" id="UP000250321"/>
    </source>
</evidence>
<keyword evidence="2" id="KW-0805">Transcription regulation</keyword>
<organism evidence="6 7">
    <name type="scientific">Prunus yedoensis var. nudiflora</name>
    <dbReference type="NCBI Taxonomy" id="2094558"/>
    <lineage>
        <taxon>Eukaryota</taxon>
        <taxon>Viridiplantae</taxon>
        <taxon>Streptophyta</taxon>
        <taxon>Embryophyta</taxon>
        <taxon>Tracheophyta</taxon>
        <taxon>Spermatophyta</taxon>
        <taxon>Magnoliopsida</taxon>
        <taxon>eudicotyledons</taxon>
        <taxon>Gunneridae</taxon>
        <taxon>Pentapetalae</taxon>
        <taxon>rosids</taxon>
        <taxon>fabids</taxon>
        <taxon>Rosales</taxon>
        <taxon>Rosaceae</taxon>
        <taxon>Amygdaloideae</taxon>
        <taxon>Amygdaleae</taxon>
        <taxon>Prunus</taxon>
    </lineage>
</organism>
<evidence type="ECO:0000256" key="4">
    <source>
        <dbReference type="ARBA" id="ARBA00023163"/>
    </source>
</evidence>
<keyword evidence="3" id="KW-0238">DNA-binding</keyword>
<dbReference type="AlphaFoldDB" id="A0A314UIQ2"/>
<sequence>MKEEIDLSALLELTLGLPRTRVNPSPEPDQHSTALTLCDPTWNYDTHQRKAEEYLDPAPLRFAPPNPEHEKMSGTNYINKELKKKKRNQAVPDTVSLQPQDEGPWKITKKLTLSDIGNCSRLLMPKKSVIDHVMCYLDDKFVERVMSGEGIGVMVVDCDTNSGHYLNFKLWGSAEFYILNGDWRQEFVHRRGLKEKDRIGLYWDTSKSMFMFSVLERAIQSQFPA</sequence>
<reference evidence="6 7" key="1">
    <citation type="submission" date="2018-02" db="EMBL/GenBank/DDBJ databases">
        <title>Draft genome of wild Prunus yedoensis var. nudiflora.</title>
        <authorList>
            <person name="Baek S."/>
            <person name="Kim J.-H."/>
            <person name="Choi K."/>
            <person name="Kim G.-B."/>
            <person name="Cho A."/>
            <person name="Jang H."/>
            <person name="Shin C.-H."/>
            <person name="Yu H.-J."/>
            <person name="Mun J.-H."/>
        </authorList>
    </citation>
    <scope>NUCLEOTIDE SEQUENCE [LARGE SCALE GENOMIC DNA]</scope>
    <source>
        <strain evidence="7">cv. Jeju island</strain>
        <tissue evidence="6">Leaf</tissue>
    </source>
</reference>
<dbReference type="SUPFAM" id="SSF101936">
    <property type="entry name" value="DNA-binding pseudobarrel domain"/>
    <property type="match status" value="1"/>
</dbReference>
<protein>
    <submittedName>
        <fullName evidence="6">Putative B3 domain-containing protein</fullName>
    </submittedName>
</protein>
<gene>
    <name evidence="6" type="ORF">Pyn_15728</name>
</gene>
<dbReference type="Proteomes" id="UP000250321">
    <property type="component" value="Unassembled WGS sequence"/>
</dbReference>
<dbReference type="PANTHER" id="PTHR34269:SF11">
    <property type="entry name" value="B3 DOMAIN PROTEIN"/>
    <property type="match status" value="1"/>
</dbReference>
<comment type="caution">
    <text evidence="6">The sequence shown here is derived from an EMBL/GenBank/DDBJ whole genome shotgun (WGS) entry which is preliminary data.</text>
</comment>
<dbReference type="GO" id="GO:0005634">
    <property type="term" value="C:nucleus"/>
    <property type="evidence" value="ECO:0007669"/>
    <property type="project" value="UniProtKB-SubCell"/>
</dbReference>
<dbReference type="PANTHER" id="PTHR34269">
    <property type="entry name" value="TRANSCRIPTION FACTOR B3-DOMAIN FAMILY-RELATED"/>
    <property type="match status" value="1"/>
</dbReference>
<evidence type="ECO:0000256" key="5">
    <source>
        <dbReference type="ARBA" id="ARBA00023242"/>
    </source>
</evidence>
<comment type="subcellular location">
    <subcellularLocation>
        <location evidence="1">Nucleus</location>
    </subcellularLocation>
</comment>
<evidence type="ECO:0000313" key="6">
    <source>
        <dbReference type="EMBL" id="PQM37423.1"/>
    </source>
</evidence>
<proteinExistence type="predicted"/>
<dbReference type="InterPro" id="IPR003340">
    <property type="entry name" value="B3_DNA-bd"/>
</dbReference>
<dbReference type="GO" id="GO:0003677">
    <property type="term" value="F:DNA binding"/>
    <property type="evidence" value="ECO:0007669"/>
    <property type="project" value="UniProtKB-KW"/>
</dbReference>
<evidence type="ECO:0000256" key="3">
    <source>
        <dbReference type="ARBA" id="ARBA00023125"/>
    </source>
</evidence>
<dbReference type="InterPro" id="IPR051442">
    <property type="entry name" value="B3_domain"/>
</dbReference>
<keyword evidence="4" id="KW-0804">Transcription</keyword>
<accession>A0A314UIQ2</accession>
<dbReference type="OrthoDB" id="1915967at2759"/>
<evidence type="ECO:0000256" key="1">
    <source>
        <dbReference type="ARBA" id="ARBA00004123"/>
    </source>
</evidence>
<dbReference type="Gene3D" id="2.40.330.10">
    <property type="entry name" value="DNA-binding pseudobarrel domain"/>
    <property type="match status" value="1"/>
</dbReference>
<dbReference type="EMBL" id="PJQY01003448">
    <property type="protein sequence ID" value="PQM37423.1"/>
    <property type="molecule type" value="Genomic_DNA"/>
</dbReference>
<name>A0A314UIQ2_PRUYE</name>
<keyword evidence="7" id="KW-1185">Reference proteome</keyword>
<evidence type="ECO:0000256" key="2">
    <source>
        <dbReference type="ARBA" id="ARBA00023015"/>
    </source>
</evidence>